<keyword evidence="1 12" id="KW-0240">DNA-directed RNA polymerase</keyword>
<dbReference type="Pfam" id="PF01807">
    <property type="entry name" value="Zn_ribbon_DnaG"/>
    <property type="match status" value="1"/>
</dbReference>
<dbReference type="SMART" id="SM00493">
    <property type="entry name" value="TOPRIM"/>
    <property type="match status" value="1"/>
</dbReference>
<dbReference type="FunFam" id="3.40.1360.10:FF:000002">
    <property type="entry name" value="DNA primase"/>
    <property type="match status" value="1"/>
</dbReference>
<dbReference type="SUPFAM" id="SSF56731">
    <property type="entry name" value="DNA primase core"/>
    <property type="match status" value="1"/>
</dbReference>
<dbReference type="InterPro" id="IPR013264">
    <property type="entry name" value="DNAG_N"/>
</dbReference>
<dbReference type="PANTHER" id="PTHR30313">
    <property type="entry name" value="DNA PRIMASE"/>
    <property type="match status" value="1"/>
</dbReference>
<sequence length="629" mass="69373">MAFPTQFMEELKARVSLVDLIGRRTKLVRKGREYSGLCPFHNEKTPSFTVSEEKGFYHCFGCGANGDLIEFVKQTEGVGFPEAVERLAAIAGLQMPVQRPEEKARQQRAATLHDAMELAAKWFTAQLAGQAGGGARQYLARRQVSEGAISSFRLGYAPNSRSALKEALLARGVTEATLIEGGLVIQPDDGRETYDRFRERLMFPISDRRGRVIAFGGRALGDAPAKYLNSPETPLFHKGHVLYNMATARQKAFEIGSIIVAEGYMDVIALSDAGFSQSVAPLGTAITEDQLQILWQMAAEPIMCLDGDAAGWRAALRASERALPLLRPGYSLRFALLPEGVDPDDLIRKDGPGAMKEILDNALPLSEILWRKETEGRPVDTPERKAALEKALYGLCDAIGDPAVQNHYRNFFKERLWQSFRPKRQMPERRGGATSGSNRFGRFANQSGDSRFPVSGSLRGPSTPDGGRREELILLTVVNHPKIIENHFETLASLQLSSPQLDRLRRAIIDIATVESSLDYAGLAHHLAKRKLSEQVKGLHGATTRSLDWFADPEAAYEDALNAWLHIVARHKLEALQKELEMAERQLGENATAENLDRLKLAKKALEDASGNEANLDGFGMASGRSKNV</sequence>
<dbReference type="InterPro" id="IPR006171">
    <property type="entry name" value="TOPRIM_dom"/>
</dbReference>
<dbReference type="PIRSF" id="PIRSF002811">
    <property type="entry name" value="DnaG"/>
    <property type="match status" value="1"/>
</dbReference>
<feature type="coiled-coil region" evidence="15">
    <location>
        <begin position="566"/>
        <end position="609"/>
    </location>
</feature>
<feature type="zinc finger region" description="CHC2-type" evidence="12 14">
    <location>
        <begin position="38"/>
        <end position="62"/>
    </location>
</feature>
<dbReference type="Pfam" id="PF08275">
    <property type="entry name" value="DNAG_N"/>
    <property type="match status" value="1"/>
</dbReference>
<evidence type="ECO:0000256" key="5">
    <source>
        <dbReference type="ARBA" id="ARBA00022705"/>
    </source>
</evidence>
<dbReference type="InterPro" id="IPR034151">
    <property type="entry name" value="TOPRIM_DnaG_bac"/>
</dbReference>
<dbReference type="GO" id="GO:0000428">
    <property type="term" value="C:DNA-directed RNA polymerase complex"/>
    <property type="evidence" value="ECO:0007669"/>
    <property type="project" value="UniProtKB-KW"/>
</dbReference>
<proteinExistence type="inferred from homology"/>
<keyword evidence="5 12" id="KW-0235">DNA replication</keyword>
<feature type="region of interest" description="Disordered" evidence="16">
    <location>
        <begin position="423"/>
        <end position="467"/>
    </location>
</feature>
<feature type="domain" description="Toprim" evidence="17">
    <location>
        <begin position="256"/>
        <end position="338"/>
    </location>
</feature>
<accession>A0A845MF25</accession>
<dbReference type="OrthoDB" id="9803773at2"/>
<dbReference type="Gene3D" id="3.90.580.10">
    <property type="entry name" value="Zinc finger, CHC2-type domain"/>
    <property type="match status" value="1"/>
</dbReference>
<comment type="catalytic activity">
    <reaction evidence="12">
        <text>ssDNA + n NTP = ssDNA/pppN(pN)n-1 hybrid + (n-1) diphosphate.</text>
        <dbReference type="EC" id="2.7.7.101"/>
    </reaction>
</comment>
<evidence type="ECO:0000313" key="18">
    <source>
        <dbReference type="EMBL" id="MZR22653.1"/>
    </source>
</evidence>
<keyword evidence="9" id="KW-0460">Magnesium</keyword>
<keyword evidence="11 12" id="KW-0804">Transcription</keyword>
<comment type="cofactor">
    <cofactor evidence="12 13 14">
        <name>Zn(2+)</name>
        <dbReference type="ChEBI" id="CHEBI:29105"/>
    </cofactor>
    <text evidence="12 13 14">Binds 1 zinc ion per monomer.</text>
</comment>
<dbReference type="InterPro" id="IPR037068">
    <property type="entry name" value="DNA_primase_core_N_sf"/>
</dbReference>
<evidence type="ECO:0000256" key="15">
    <source>
        <dbReference type="SAM" id="Coils"/>
    </source>
</evidence>
<dbReference type="InterPro" id="IPR006295">
    <property type="entry name" value="DNA_primase_DnaG"/>
</dbReference>
<dbReference type="InterPro" id="IPR050219">
    <property type="entry name" value="DnaG_primase"/>
</dbReference>
<evidence type="ECO:0000256" key="11">
    <source>
        <dbReference type="ARBA" id="ARBA00023163"/>
    </source>
</evidence>
<dbReference type="AlphaFoldDB" id="A0A845MF25"/>
<comment type="similarity">
    <text evidence="12 13">Belongs to the DnaG primase family.</text>
</comment>
<comment type="function">
    <text evidence="12 13">RNA polymerase that catalyzes the synthesis of short RNA molecules used as primers for DNA polymerase during DNA replication.</text>
</comment>
<evidence type="ECO:0000256" key="7">
    <source>
        <dbReference type="ARBA" id="ARBA00022771"/>
    </source>
</evidence>
<dbReference type="InterPro" id="IPR002694">
    <property type="entry name" value="Znf_CHC2"/>
</dbReference>
<keyword evidence="6 12" id="KW-0479">Metal-binding</keyword>
<dbReference type="SMART" id="SM00400">
    <property type="entry name" value="ZnF_CHCC"/>
    <property type="match status" value="1"/>
</dbReference>
<keyword evidence="19" id="KW-1185">Reference proteome</keyword>
<organism evidence="18 19">
    <name type="scientific">Sneathiella chungangensis</name>
    <dbReference type="NCBI Taxonomy" id="1418234"/>
    <lineage>
        <taxon>Bacteria</taxon>
        <taxon>Pseudomonadati</taxon>
        <taxon>Pseudomonadota</taxon>
        <taxon>Alphaproteobacteria</taxon>
        <taxon>Sneathiellales</taxon>
        <taxon>Sneathiellaceae</taxon>
        <taxon>Sneathiella</taxon>
    </lineage>
</organism>
<dbReference type="GO" id="GO:1990077">
    <property type="term" value="C:primosome complex"/>
    <property type="evidence" value="ECO:0007669"/>
    <property type="project" value="UniProtKB-KW"/>
</dbReference>
<evidence type="ECO:0000256" key="3">
    <source>
        <dbReference type="ARBA" id="ARBA00022679"/>
    </source>
</evidence>
<dbReference type="EMBL" id="WTVA01000004">
    <property type="protein sequence ID" value="MZR22653.1"/>
    <property type="molecule type" value="Genomic_DNA"/>
</dbReference>
<dbReference type="InterPro" id="IPR030846">
    <property type="entry name" value="DnaG_bac"/>
</dbReference>
<evidence type="ECO:0000256" key="4">
    <source>
        <dbReference type="ARBA" id="ARBA00022695"/>
    </source>
</evidence>
<dbReference type="Pfam" id="PF13662">
    <property type="entry name" value="Toprim_4"/>
    <property type="match status" value="1"/>
</dbReference>
<dbReference type="FunFam" id="3.90.580.10:FF:000001">
    <property type="entry name" value="DNA primase"/>
    <property type="match status" value="1"/>
</dbReference>
<protein>
    <recommendedName>
        <fullName evidence="12 13">DNA primase</fullName>
        <ecNumber evidence="12">2.7.7.101</ecNumber>
    </recommendedName>
</protein>
<keyword evidence="3 12" id="KW-0808">Transferase</keyword>
<evidence type="ECO:0000256" key="12">
    <source>
        <dbReference type="HAMAP-Rule" id="MF_00974"/>
    </source>
</evidence>
<dbReference type="Proteomes" id="UP000445696">
    <property type="component" value="Unassembled WGS sequence"/>
</dbReference>
<dbReference type="PROSITE" id="PS50880">
    <property type="entry name" value="TOPRIM"/>
    <property type="match status" value="1"/>
</dbReference>
<dbReference type="HAMAP" id="MF_00974">
    <property type="entry name" value="DNA_primase_DnaG"/>
    <property type="match status" value="1"/>
</dbReference>
<dbReference type="FunFam" id="3.90.980.10:FF:000001">
    <property type="entry name" value="DNA primase"/>
    <property type="match status" value="1"/>
</dbReference>
<dbReference type="GO" id="GO:0006269">
    <property type="term" value="P:DNA replication, synthesis of primer"/>
    <property type="evidence" value="ECO:0007669"/>
    <property type="project" value="UniProtKB-UniRule"/>
</dbReference>
<evidence type="ECO:0000313" key="19">
    <source>
        <dbReference type="Proteomes" id="UP000445696"/>
    </source>
</evidence>
<evidence type="ECO:0000256" key="14">
    <source>
        <dbReference type="PIRSR" id="PIRSR002811-1"/>
    </source>
</evidence>
<evidence type="ECO:0000256" key="1">
    <source>
        <dbReference type="ARBA" id="ARBA00022478"/>
    </source>
</evidence>
<dbReference type="GO" id="GO:0005737">
    <property type="term" value="C:cytoplasm"/>
    <property type="evidence" value="ECO:0007669"/>
    <property type="project" value="TreeGrafter"/>
</dbReference>
<gene>
    <name evidence="12" type="primary">dnaG</name>
    <name evidence="18" type="ORF">GQF03_09930</name>
</gene>
<dbReference type="SUPFAM" id="SSF57783">
    <property type="entry name" value="Zinc beta-ribbon"/>
    <property type="match status" value="1"/>
</dbReference>
<dbReference type="CDD" id="cd03364">
    <property type="entry name" value="TOPRIM_DnaG_primases"/>
    <property type="match status" value="1"/>
</dbReference>
<dbReference type="Gene3D" id="3.90.980.10">
    <property type="entry name" value="DNA primase, catalytic core, N-terminal domain"/>
    <property type="match status" value="1"/>
</dbReference>
<keyword evidence="7 12" id="KW-0863">Zinc-finger</keyword>
<name>A0A845MF25_9PROT</name>
<evidence type="ECO:0000256" key="16">
    <source>
        <dbReference type="SAM" id="MobiDB-lite"/>
    </source>
</evidence>
<reference evidence="18 19" key="1">
    <citation type="journal article" date="2014" name="Int. J. Syst. Evol. Microbiol.">
        <title>Sneathiella chungangensis sp. nov., isolated from a marine sand, and emended description of the genus Sneathiella.</title>
        <authorList>
            <person name="Siamphan C."/>
            <person name="Kim H."/>
            <person name="Lee J.S."/>
            <person name="Kim W."/>
        </authorList>
    </citation>
    <scope>NUCLEOTIDE SEQUENCE [LARGE SCALE GENOMIC DNA]</scope>
    <source>
        <strain evidence="18 19">KCTC 32476</strain>
    </source>
</reference>
<dbReference type="NCBIfam" id="TIGR01391">
    <property type="entry name" value="dnaG"/>
    <property type="match status" value="1"/>
</dbReference>
<evidence type="ECO:0000256" key="13">
    <source>
        <dbReference type="PIRNR" id="PIRNR002811"/>
    </source>
</evidence>
<keyword evidence="15" id="KW-0175">Coiled coil</keyword>
<evidence type="ECO:0000256" key="8">
    <source>
        <dbReference type="ARBA" id="ARBA00022833"/>
    </source>
</evidence>
<dbReference type="RefSeq" id="WP_161339110.1">
    <property type="nucleotide sequence ID" value="NZ_JBHSDG010000004.1"/>
</dbReference>
<comment type="domain">
    <text evidence="12">Contains an N-terminal zinc-binding domain, a central core domain that contains the primase activity, and a C-terminal DnaB-binding domain.</text>
</comment>
<dbReference type="InterPro" id="IPR036977">
    <property type="entry name" value="DNA_primase_Znf_CHC2"/>
</dbReference>
<comment type="caution">
    <text evidence="18">The sequence shown here is derived from an EMBL/GenBank/DDBJ whole genome shotgun (WGS) entry which is preliminary data.</text>
</comment>
<comment type="subunit">
    <text evidence="12">Monomer. Interacts with DnaB.</text>
</comment>
<dbReference type="EC" id="2.7.7.101" evidence="12"/>
<keyword evidence="4 12" id="KW-0548">Nucleotidyltransferase</keyword>
<dbReference type="GO" id="GO:0003677">
    <property type="term" value="F:DNA binding"/>
    <property type="evidence" value="ECO:0007669"/>
    <property type="project" value="UniProtKB-KW"/>
</dbReference>
<dbReference type="PANTHER" id="PTHR30313:SF2">
    <property type="entry name" value="DNA PRIMASE"/>
    <property type="match status" value="1"/>
</dbReference>
<evidence type="ECO:0000256" key="10">
    <source>
        <dbReference type="ARBA" id="ARBA00023125"/>
    </source>
</evidence>
<evidence type="ECO:0000256" key="9">
    <source>
        <dbReference type="ARBA" id="ARBA00022842"/>
    </source>
</evidence>
<dbReference type="GO" id="GO:0003899">
    <property type="term" value="F:DNA-directed RNA polymerase activity"/>
    <property type="evidence" value="ECO:0007669"/>
    <property type="project" value="UniProtKB-UniRule"/>
</dbReference>
<keyword evidence="2 12" id="KW-0639">Primosome</keyword>
<dbReference type="Gene3D" id="3.40.1360.10">
    <property type="match status" value="1"/>
</dbReference>
<keyword evidence="10 12" id="KW-0238">DNA-binding</keyword>
<evidence type="ECO:0000259" key="17">
    <source>
        <dbReference type="PROSITE" id="PS50880"/>
    </source>
</evidence>
<evidence type="ECO:0000256" key="2">
    <source>
        <dbReference type="ARBA" id="ARBA00022515"/>
    </source>
</evidence>
<evidence type="ECO:0000256" key="6">
    <source>
        <dbReference type="ARBA" id="ARBA00022723"/>
    </source>
</evidence>
<keyword evidence="8 12" id="KW-0862">Zinc</keyword>
<dbReference type="GO" id="GO:0008270">
    <property type="term" value="F:zinc ion binding"/>
    <property type="evidence" value="ECO:0007669"/>
    <property type="project" value="UniProtKB-UniRule"/>
</dbReference>